<name>A0A3Q4IF51_NEOBR</name>
<keyword evidence="2" id="KW-1003">Cell membrane</keyword>
<evidence type="ECO:0000256" key="9">
    <source>
        <dbReference type="ARBA" id="ARBA00023180"/>
    </source>
</evidence>
<feature type="domain" description="Ig-like" evidence="12">
    <location>
        <begin position="30"/>
        <end position="141"/>
    </location>
</feature>
<evidence type="ECO:0000256" key="6">
    <source>
        <dbReference type="ARBA" id="ARBA00023136"/>
    </source>
</evidence>
<reference evidence="13" key="2">
    <citation type="submission" date="2025-09" db="UniProtKB">
        <authorList>
            <consortium name="Ensembl"/>
        </authorList>
    </citation>
    <scope>IDENTIFICATION</scope>
</reference>
<evidence type="ECO:0000256" key="2">
    <source>
        <dbReference type="ARBA" id="ARBA00022475"/>
    </source>
</evidence>
<dbReference type="SMART" id="SM00406">
    <property type="entry name" value="IGv"/>
    <property type="match status" value="1"/>
</dbReference>
<dbReference type="InterPro" id="IPR013106">
    <property type="entry name" value="Ig_V-set"/>
</dbReference>
<dbReference type="GO" id="GO:0031295">
    <property type="term" value="P:T cell costimulation"/>
    <property type="evidence" value="ECO:0007669"/>
    <property type="project" value="TreeGrafter"/>
</dbReference>
<dbReference type="GO" id="GO:0042102">
    <property type="term" value="P:positive regulation of T cell proliferation"/>
    <property type="evidence" value="ECO:0007669"/>
    <property type="project" value="TreeGrafter"/>
</dbReference>
<keyword evidence="4" id="KW-0732">Signal</keyword>
<evidence type="ECO:0000256" key="8">
    <source>
        <dbReference type="ARBA" id="ARBA00023170"/>
    </source>
</evidence>
<protein>
    <recommendedName>
        <fullName evidence="12">Ig-like domain-containing protein</fullName>
    </recommendedName>
</protein>
<dbReference type="InterPro" id="IPR003599">
    <property type="entry name" value="Ig_sub"/>
</dbReference>
<keyword evidence="9" id="KW-0325">Glycoprotein</keyword>
<dbReference type="GO" id="GO:0042130">
    <property type="term" value="P:negative regulation of T cell proliferation"/>
    <property type="evidence" value="ECO:0007669"/>
    <property type="project" value="TreeGrafter"/>
</dbReference>
<dbReference type="SUPFAM" id="SSF48726">
    <property type="entry name" value="Immunoglobulin"/>
    <property type="match status" value="1"/>
</dbReference>
<dbReference type="AlphaFoldDB" id="A0A3Q4IF51"/>
<feature type="transmembrane region" description="Helical" evidence="11">
    <location>
        <begin position="156"/>
        <end position="178"/>
    </location>
</feature>
<dbReference type="OMA" id="RETHTIF"/>
<proteinExistence type="predicted"/>
<dbReference type="Ensembl" id="ENSNBRT00000031275.1">
    <property type="protein sequence ID" value="ENSNBRP00000030497.1"/>
    <property type="gene ID" value="ENSNBRG00000023196.1"/>
</dbReference>
<keyword evidence="10" id="KW-0393">Immunoglobulin domain</keyword>
<evidence type="ECO:0000256" key="7">
    <source>
        <dbReference type="ARBA" id="ARBA00023157"/>
    </source>
</evidence>
<organism evidence="13 14">
    <name type="scientific">Neolamprologus brichardi</name>
    <name type="common">Fairy cichlid</name>
    <name type="synonym">Lamprologus brichardi</name>
    <dbReference type="NCBI Taxonomy" id="32507"/>
    <lineage>
        <taxon>Eukaryota</taxon>
        <taxon>Metazoa</taxon>
        <taxon>Chordata</taxon>
        <taxon>Craniata</taxon>
        <taxon>Vertebrata</taxon>
        <taxon>Euteleostomi</taxon>
        <taxon>Actinopterygii</taxon>
        <taxon>Neopterygii</taxon>
        <taxon>Teleostei</taxon>
        <taxon>Neoteleostei</taxon>
        <taxon>Acanthomorphata</taxon>
        <taxon>Ovalentaria</taxon>
        <taxon>Cichlomorphae</taxon>
        <taxon>Cichliformes</taxon>
        <taxon>Cichlidae</taxon>
        <taxon>African cichlids</taxon>
        <taxon>Pseudocrenilabrinae</taxon>
        <taxon>Lamprologini</taxon>
        <taxon>Neolamprologus</taxon>
    </lineage>
</organism>
<keyword evidence="14" id="KW-1185">Reference proteome</keyword>
<evidence type="ECO:0000313" key="14">
    <source>
        <dbReference type="Proteomes" id="UP000261580"/>
    </source>
</evidence>
<dbReference type="Gene3D" id="2.60.40.10">
    <property type="entry name" value="Immunoglobulins"/>
    <property type="match status" value="1"/>
</dbReference>
<evidence type="ECO:0000256" key="5">
    <source>
        <dbReference type="ARBA" id="ARBA00022989"/>
    </source>
</evidence>
<dbReference type="Pfam" id="PF07686">
    <property type="entry name" value="V-set"/>
    <property type="match status" value="1"/>
</dbReference>
<dbReference type="PANTHER" id="PTHR25466:SF9">
    <property type="entry name" value="FIBRONECTIN TYPE-III DOMAIN-CONTAINING PROTEIN"/>
    <property type="match status" value="1"/>
</dbReference>
<evidence type="ECO:0000259" key="12">
    <source>
        <dbReference type="PROSITE" id="PS50835"/>
    </source>
</evidence>
<dbReference type="GeneTree" id="ENSGT01140000282888"/>
<dbReference type="InterPro" id="IPR013783">
    <property type="entry name" value="Ig-like_fold"/>
</dbReference>
<evidence type="ECO:0000256" key="4">
    <source>
        <dbReference type="ARBA" id="ARBA00022729"/>
    </source>
</evidence>
<dbReference type="SMART" id="SM00409">
    <property type="entry name" value="IG"/>
    <property type="match status" value="1"/>
</dbReference>
<evidence type="ECO:0000256" key="3">
    <source>
        <dbReference type="ARBA" id="ARBA00022692"/>
    </source>
</evidence>
<dbReference type="InterPro" id="IPR007110">
    <property type="entry name" value="Ig-like_dom"/>
</dbReference>
<keyword evidence="7" id="KW-1015">Disulfide bond</keyword>
<dbReference type="GO" id="GO:0009897">
    <property type="term" value="C:external side of plasma membrane"/>
    <property type="evidence" value="ECO:0007669"/>
    <property type="project" value="TreeGrafter"/>
</dbReference>
<sequence>MCELSLVTRNCVSCHITERETHTIFQNKSPLVSPYFFPHHKNITIKSGQNITLPCRASNTSFIAVEWSRFDLKPEYVLLNRDGHFDPHSQHLSFMNRVDLQERKMKDGEVSLILKDMTTDDTGTYECRVFMEETRLWKSISIITLRVVDPPVENRLVGLIIGVIVGLSAVVIFVAFVMHKNPEKRQNIFLVPSCHERIRHCFCRRAEAHVTSAVI</sequence>
<dbReference type="GO" id="GO:0006955">
    <property type="term" value="P:immune response"/>
    <property type="evidence" value="ECO:0007669"/>
    <property type="project" value="TreeGrafter"/>
</dbReference>
<accession>A0A3Q4IF51</accession>
<dbReference type="PROSITE" id="PS50835">
    <property type="entry name" value="IG_LIKE"/>
    <property type="match status" value="1"/>
</dbReference>
<keyword evidence="8" id="KW-0675">Receptor</keyword>
<evidence type="ECO:0000256" key="1">
    <source>
        <dbReference type="ARBA" id="ARBA00004251"/>
    </source>
</evidence>
<dbReference type="InterPro" id="IPR051713">
    <property type="entry name" value="T-cell_Activation_Regulation"/>
</dbReference>
<dbReference type="GO" id="GO:0071222">
    <property type="term" value="P:cellular response to lipopolysaccharide"/>
    <property type="evidence" value="ECO:0007669"/>
    <property type="project" value="TreeGrafter"/>
</dbReference>
<dbReference type="InterPro" id="IPR036179">
    <property type="entry name" value="Ig-like_dom_sf"/>
</dbReference>
<evidence type="ECO:0000256" key="11">
    <source>
        <dbReference type="SAM" id="Phobius"/>
    </source>
</evidence>
<dbReference type="Proteomes" id="UP000261580">
    <property type="component" value="Unassembled WGS sequence"/>
</dbReference>
<reference evidence="13" key="1">
    <citation type="submission" date="2025-08" db="UniProtKB">
        <authorList>
            <consortium name="Ensembl"/>
        </authorList>
    </citation>
    <scope>IDENTIFICATION</scope>
</reference>
<evidence type="ECO:0000256" key="10">
    <source>
        <dbReference type="ARBA" id="ARBA00023319"/>
    </source>
</evidence>
<keyword evidence="5 11" id="KW-1133">Transmembrane helix</keyword>
<evidence type="ECO:0000313" key="13">
    <source>
        <dbReference type="Ensembl" id="ENSNBRP00000030497.1"/>
    </source>
</evidence>
<dbReference type="PANTHER" id="PTHR25466">
    <property type="entry name" value="T-LYMPHOCYTE ACTIVATION ANTIGEN"/>
    <property type="match status" value="1"/>
</dbReference>
<dbReference type="Bgee" id="ENSNBRG00000023196">
    <property type="expression patterns" value="Expressed in liver and 3 other cell types or tissues"/>
</dbReference>
<keyword evidence="6 11" id="KW-0472">Membrane</keyword>
<dbReference type="GO" id="GO:0007166">
    <property type="term" value="P:cell surface receptor signaling pathway"/>
    <property type="evidence" value="ECO:0007669"/>
    <property type="project" value="TreeGrafter"/>
</dbReference>
<keyword evidence="3 11" id="KW-0812">Transmembrane</keyword>
<comment type="subcellular location">
    <subcellularLocation>
        <location evidence="1">Cell membrane</location>
        <topology evidence="1">Single-pass type I membrane protein</topology>
    </subcellularLocation>
</comment>